<dbReference type="GO" id="GO:0004252">
    <property type="term" value="F:serine-type endopeptidase activity"/>
    <property type="evidence" value="ECO:0007669"/>
    <property type="project" value="InterPro"/>
</dbReference>
<dbReference type="Gene3D" id="3.40.50.200">
    <property type="entry name" value="Peptidase S8/S53 domain"/>
    <property type="match status" value="1"/>
</dbReference>
<dbReference type="GO" id="GO:0006508">
    <property type="term" value="P:proteolysis"/>
    <property type="evidence" value="ECO:0007669"/>
    <property type="project" value="InterPro"/>
</dbReference>
<feature type="region of interest" description="Disordered" evidence="1">
    <location>
        <begin position="288"/>
        <end position="331"/>
    </location>
</feature>
<dbReference type="AlphaFoldDB" id="A0A439DA57"/>
<gene>
    <name evidence="2" type="ORF">EKO27_g3795</name>
</gene>
<feature type="region of interest" description="Disordered" evidence="1">
    <location>
        <begin position="1"/>
        <end position="78"/>
    </location>
</feature>
<accession>A0A439DA57</accession>
<evidence type="ECO:0000313" key="3">
    <source>
        <dbReference type="Proteomes" id="UP000286045"/>
    </source>
</evidence>
<proteinExistence type="predicted"/>
<name>A0A439DA57_9PEZI</name>
<dbReference type="SUPFAM" id="SSF52743">
    <property type="entry name" value="Subtilisin-like"/>
    <property type="match status" value="1"/>
</dbReference>
<dbReference type="EMBL" id="RYZI01000084">
    <property type="protein sequence ID" value="RWA11290.1"/>
    <property type="molecule type" value="Genomic_DNA"/>
</dbReference>
<feature type="compositionally biased region" description="Acidic residues" evidence="1">
    <location>
        <begin position="299"/>
        <end position="320"/>
    </location>
</feature>
<feature type="compositionally biased region" description="Low complexity" evidence="1">
    <location>
        <begin position="1"/>
        <end position="13"/>
    </location>
</feature>
<reference evidence="2 3" key="1">
    <citation type="submission" date="2018-12" db="EMBL/GenBank/DDBJ databases">
        <title>Draft genome sequence of Xylaria grammica IHI A82.</title>
        <authorList>
            <person name="Buettner E."/>
            <person name="Kellner H."/>
        </authorList>
    </citation>
    <scope>NUCLEOTIDE SEQUENCE [LARGE SCALE GENOMIC DNA]</scope>
    <source>
        <strain evidence="2 3">IHI A82</strain>
    </source>
</reference>
<dbReference type="Proteomes" id="UP000286045">
    <property type="component" value="Unassembled WGS sequence"/>
</dbReference>
<feature type="compositionally biased region" description="Basic residues" evidence="1">
    <location>
        <begin position="57"/>
        <end position="75"/>
    </location>
</feature>
<feature type="region of interest" description="Disordered" evidence="1">
    <location>
        <begin position="598"/>
        <end position="620"/>
    </location>
</feature>
<evidence type="ECO:0000256" key="1">
    <source>
        <dbReference type="SAM" id="MobiDB-lite"/>
    </source>
</evidence>
<feature type="compositionally biased region" description="Polar residues" evidence="1">
    <location>
        <begin position="38"/>
        <end position="48"/>
    </location>
</feature>
<dbReference type="InterPro" id="IPR036852">
    <property type="entry name" value="Peptidase_S8/S53_dom_sf"/>
</dbReference>
<comment type="caution">
    <text evidence="2">The sequence shown here is derived from an EMBL/GenBank/DDBJ whole genome shotgun (WGS) entry which is preliminary data.</text>
</comment>
<sequence>MAAQGSSSSGTAGNYTEDLIPAPQATSYSNEGAEMSPSALSQAETKNSPAIEGTAAPRRRDKHVKPRPKTKRLPRQRQIAEAHDALLAAAMGGDLDPAKIRGNSDIFERGVMKSSILHLMSERWNVEMEPLFREVMMEVSRRGDKDLKLYLLTDELGRTILDRSRSETTNKAFVEFFFQNYTSEAIELLKSDPELLMFLLSARHRVDWGLICRELHELLLNTMRDKSQNTFLHRVVRFPVDDGRVGDGGLVETVVKEVIEAEPKTILALNGEGKSAYQLCAEAIRESHNTRHSVKSSDSDEEDDDGDDYDDYDDMSDGVPDESTGGDDGNVVLTYRIDFPDEGQAERRFTSTETAATAILYRVSDMLKEEIFRRCDDANQIRQLLSPEDRENEIELDFSELGDIKDVRALSRLAELASLRIKGLLRYVKLPANKTNEPSDLRARRDAISGFFSYLKTHIKSIVYLQVDESIYHPCPDNLIESALRDLKIYTLDWRKTDMCARVVLNAARDVEVLHLYCSGNRGVLLSWSAPDGLPLLPNLREVTISVLTDRVEPRRLIKRYLLEFRDRLNENTESCRPGVITRISWTFYESCGSTWSSSLAGREPTGAPGFEDDNDRQVHRDSPTYTSGGILLLIFSIRHFWVDKLMKYSGYISREVSSGMPEVSFPRVAIVDDGVSIADFLSGENISVVGGRSFSSPTSNASKPWFFSTNGHGTTMARIISSLNPKTLFLIARTHFSRGISERPIAKALEWCIEERVDIICLGMTLGARHTSDSPEHTMDPNLVHALKRVVDAGIIVLMPVFEPRIGELTGEAYWHTEGVLKIAASRWSESIELPPPLSADFTLIDDVSKVLGATDLRVTTHI</sequence>
<organism evidence="2 3">
    <name type="scientific">Xylaria grammica</name>
    <dbReference type="NCBI Taxonomy" id="363999"/>
    <lineage>
        <taxon>Eukaryota</taxon>
        <taxon>Fungi</taxon>
        <taxon>Dikarya</taxon>
        <taxon>Ascomycota</taxon>
        <taxon>Pezizomycotina</taxon>
        <taxon>Sordariomycetes</taxon>
        <taxon>Xylariomycetidae</taxon>
        <taxon>Xylariales</taxon>
        <taxon>Xylariaceae</taxon>
        <taxon>Xylaria</taxon>
    </lineage>
</organism>
<keyword evidence="3" id="KW-1185">Reference proteome</keyword>
<evidence type="ECO:0000313" key="2">
    <source>
        <dbReference type="EMBL" id="RWA11290.1"/>
    </source>
</evidence>
<protein>
    <submittedName>
        <fullName evidence="2">Uncharacterized protein</fullName>
    </submittedName>
</protein>